<dbReference type="Pfam" id="PF09297">
    <property type="entry name" value="Zn_ribbon_NUD"/>
    <property type="match status" value="1"/>
</dbReference>
<dbReference type="EMBL" id="FOXF01000029">
    <property type="protein sequence ID" value="SFP49588.1"/>
    <property type="molecule type" value="Genomic_DNA"/>
</dbReference>
<dbReference type="Pfam" id="PF00293">
    <property type="entry name" value="NUDIX"/>
    <property type="match status" value="1"/>
</dbReference>
<evidence type="ECO:0000256" key="6">
    <source>
        <dbReference type="ARBA" id="ARBA00023027"/>
    </source>
</evidence>
<evidence type="ECO:0000256" key="4">
    <source>
        <dbReference type="ARBA" id="ARBA00022801"/>
    </source>
</evidence>
<dbReference type="OrthoDB" id="9791656at2"/>
<evidence type="ECO:0000256" key="3">
    <source>
        <dbReference type="ARBA" id="ARBA00022723"/>
    </source>
</evidence>
<keyword evidence="3" id="KW-0479">Metal-binding</keyword>
<dbReference type="SUPFAM" id="SSF55811">
    <property type="entry name" value="Nudix"/>
    <property type="match status" value="1"/>
</dbReference>
<keyword evidence="5" id="KW-0460">Magnesium</keyword>
<dbReference type="PANTHER" id="PTHR11383">
    <property type="entry name" value="NUCLEOSIDE DIPHOSPHATE-LINKED MOIETY X MOTIF 13"/>
    <property type="match status" value="1"/>
</dbReference>
<feature type="domain" description="Nudix hydrolase" evidence="7">
    <location>
        <begin position="147"/>
        <end position="271"/>
    </location>
</feature>
<dbReference type="AlphaFoldDB" id="A0A662ZLA9"/>
<organism evidence="8 9">
    <name type="scientific">Ruminobacter amylophilus</name>
    <dbReference type="NCBI Taxonomy" id="867"/>
    <lineage>
        <taxon>Bacteria</taxon>
        <taxon>Pseudomonadati</taxon>
        <taxon>Pseudomonadota</taxon>
        <taxon>Gammaproteobacteria</taxon>
        <taxon>Aeromonadales</taxon>
        <taxon>Succinivibrionaceae</taxon>
        <taxon>Ruminobacter</taxon>
    </lineage>
</organism>
<evidence type="ECO:0000313" key="8">
    <source>
        <dbReference type="EMBL" id="SFP49588.1"/>
    </source>
</evidence>
<keyword evidence="6" id="KW-0520">NAD</keyword>
<name>A0A662ZLA9_9GAMM</name>
<keyword evidence="9" id="KW-1185">Reference proteome</keyword>
<dbReference type="Gene3D" id="3.90.79.10">
    <property type="entry name" value="Nucleoside Triphosphate Pyrophosphohydrolase"/>
    <property type="match status" value="1"/>
</dbReference>
<dbReference type="PROSITE" id="PS51462">
    <property type="entry name" value="NUDIX"/>
    <property type="match status" value="1"/>
</dbReference>
<dbReference type="RefSeq" id="WP_093142533.1">
    <property type="nucleotide sequence ID" value="NZ_FOXF01000029.1"/>
</dbReference>
<proteinExistence type="predicted"/>
<evidence type="ECO:0000259" key="7">
    <source>
        <dbReference type="PROSITE" id="PS51462"/>
    </source>
</evidence>
<dbReference type="InterPro" id="IPR000086">
    <property type="entry name" value="NUDIX_hydrolase_dom"/>
</dbReference>
<dbReference type="CDD" id="cd03429">
    <property type="entry name" value="NUDIX_NADH_pyrophosphatase_Nudt13"/>
    <property type="match status" value="1"/>
</dbReference>
<evidence type="ECO:0000313" key="9">
    <source>
        <dbReference type="Proteomes" id="UP000243745"/>
    </source>
</evidence>
<dbReference type="Proteomes" id="UP000243745">
    <property type="component" value="Unassembled WGS sequence"/>
</dbReference>
<dbReference type="Gene3D" id="3.90.79.20">
    <property type="match status" value="1"/>
</dbReference>
<reference evidence="8 9" key="1">
    <citation type="submission" date="2016-10" db="EMBL/GenBank/DDBJ databases">
        <authorList>
            <person name="Varghese N."/>
            <person name="Submissions S."/>
        </authorList>
    </citation>
    <scope>NUCLEOTIDE SEQUENCE [LARGE SCALE GENOMIC DNA]</scope>
    <source>
        <strain evidence="8 9">DSM 1361</strain>
    </source>
</reference>
<accession>A0A662ZLA9</accession>
<evidence type="ECO:0000256" key="1">
    <source>
        <dbReference type="ARBA" id="ARBA00001946"/>
    </source>
</evidence>
<dbReference type="PANTHER" id="PTHR11383:SF3">
    <property type="entry name" value="NAD(P)H PYROPHOSPHATASE NUDT13, MITOCHONDRIAL"/>
    <property type="match status" value="1"/>
</dbReference>
<dbReference type="EC" id="3.6.1.22" evidence="2"/>
<evidence type="ECO:0000256" key="5">
    <source>
        <dbReference type="ARBA" id="ARBA00022842"/>
    </source>
</evidence>
<dbReference type="InterPro" id="IPR015376">
    <property type="entry name" value="Znr_NADH_PPase"/>
</dbReference>
<dbReference type="GO" id="GO:0016787">
    <property type="term" value="F:hydrolase activity"/>
    <property type="evidence" value="ECO:0007669"/>
    <property type="project" value="UniProtKB-KW"/>
</dbReference>
<dbReference type="GO" id="GO:0046872">
    <property type="term" value="F:metal ion binding"/>
    <property type="evidence" value="ECO:0007669"/>
    <property type="project" value="UniProtKB-KW"/>
</dbReference>
<keyword evidence="4" id="KW-0378">Hydrolase</keyword>
<protein>
    <recommendedName>
        <fullName evidence="2">NAD(+) diphosphatase</fullName>
        <ecNumber evidence="2">3.6.1.22</ecNumber>
    </recommendedName>
</protein>
<dbReference type="InterPro" id="IPR049734">
    <property type="entry name" value="NudC-like_C"/>
</dbReference>
<gene>
    <name evidence="8" type="ORF">SAMN02910344_01535</name>
</gene>
<comment type="cofactor">
    <cofactor evidence="1">
        <name>Mg(2+)</name>
        <dbReference type="ChEBI" id="CHEBI:18420"/>
    </cofactor>
</comment>
<dbReference type="NCBIfam" id="NF001299">
    <property type="entry name" value="PRK00241.1"/>
    <property type="match status" value="1"/>
</dbReference>
<dbReference type="InterPro" id="IPR020084">
    <property type="entry name" value="NUDIX_hydrolase_CS"/>
</dbReference>
<evidence type="ECO:0000256" key="2">
    <source>
        <dbReference type="ARBA" id="ARBA00012381"/>
    </source>
</evidence>
<dbReference type="InterPro" id="IPR015797">
    <property type="entry name" value="NUDIX_hydrolase-like_dom_sf"/>
</dbReference>
<dbReference type="PROSITE" id="PS00893">
    <property type="entry name" value="NUDIX_BOX"/>
    <property type="match status" value="1"/>
</dbReference>
<sequence length="289" mass="32560">MLQDIGEHIFRNEYTLSRKPEDGDYVLAFRDRSVYIRGNGAGEELELPEAGLFDKSLLLYLFSIDGRAYYLFTGDAGTLSLDGFSWQSNTVLRSDNPRITCFAGFTAYHLYSWYAGNRFCGRCGHETVHSSKERALTCPHCGNVIYPKIAPAVIVGITDGNRILVTRYKDRPYRGLALIAGFCEIGETPEQTACREAMEEVGLKIKDLRYCGSQPWGLDSNILFGFMARVDGDTTIIRDENELAEAFWISRDELTEPDSTISLTKTMINSFKLHGFSFANLTEHPEKQP</sequence>